<name>A0ABD5T8N3_9EURY</name>
<accession>A0ABD5T8N3</accession>
<sequence length="134" mass="14377">GGTDGAPGPLALRVVTPDGPLSRGDSFRIELTNVSDRPTHVGNQGKYNLELRTEGGWTEIRGTDGEGLFGYTDEALGVDPGETLTWEFEMTESGLTASGPHADDLRVCPDLVPGRYRFVFWGGDDLAVAFDYVG</sequence>
<feature type="non-terminal residue" evidence="1">
    <location>
        <position position="1"/>
    </location>
</feature>
<reference evidence="1 2" key="1">
    <citation type="journal article" date="2019" name="Int. J. Syst. Evol. Microbiol.">
        <title>The Global Catalogue of Microorganisms (GCM) 10K type strain sequencing project: providing services to taxonomists for standard genome sequencing and annotation.</title>
        <authorList>
            <consortium name="The Broad Institute Genomics Platform"/>
            <consortium name="The Broad Institute Genome Sequencing Center for Infectious Disease"/>
            <person name="Wu L."/>
            <person name="Ma J."/>
        </authorList>
    </citation>
    <scope>NUCLEOTIDE SEQUENCE [LARGE SCALE GENOMIC DNA]</scope>
    <source>
        <strain evidence="1 2">PJ61</strain>
    </source>
</reference>
<dbReference type="AlphaFoldDB" id="A0ABD5T8N3"/>
<organism evidence="1 2">
    <name type="scientific">Halorubrum pallidum</name>
    <dbReference type="NCBI Taxonomy" id="1526114"/>
    <lineage>
        <taxon>Archaea</taxon>
        <taxon>Methanobacteriati</taxon>
        <taxon>Methanobacteriota</taxon>
        <taxon>Stenosarchaea group</taxon>
        <taxon>Halobacteria</taxon>
        <taxon>Halobacteriales</taxon>
        <taxon>Haloferacaceae</taxon>
        <taxon>Halorubrum</taxon>
    </lineage>
</organism>
<evidence type="ECO:0000313" key="2">
    <source>
        <dbReference type="Proteomes" id="UP001596274"/>
    </source>
</evidence>
<dbReference type="EMBL" id="JBHSWT010000457">
    <property type="protein sequence ID" value="MFC6771670.1"/>
    <property type="molecule type" value="Genomic_DNA"/>
</dbReference>
<dbReference type="Proteomes" id="UP001596274">
    <property type="component" value="Unassembled WGS sequence"/>
</dbReference>
<proteinExistence type="predicted"/>
<gene>
    <name evidence="1" type="ORF">ACFQDD_09105</name>
</gene>
<comment type="caution">
    <text evidence="1">The sequence shown here is derived from an EMBL/GenBank/DDBJ whole genome shotgun (WGS) entry which is preliminary data.</text>
</comment>
<keyword evidence="2" id="KW-1185">Reference proteome</keyword>
<evidence type="ECO:0000313" key="1">
    <source>
        <dbReference type="EMBL" id="MFC6771670.1"/>
    </source>
</evidence>
<protein>
    <submittedName>
        <fullName evidence="1">Uncharacterized protein</fullName>
    </submittedName>
</protein>